<dbReference type="AlphaFoldDB" id="A0AAX2AI30"/>
<name>A0AAX2AI30_9BACT</name>
<dbReference type="Proteomes" id="UP000290092">
    <property type="component" value="Unassembled WGS sequence"/>
</dbReference>
<dbReference type="SUPFAM" id="SSF52266">
    <property type="entry name" value="SGNH hydrolase"/>
    <property type="match status" value="1"/>
</dbReference>
<comment type="caution">
    <text evidence="2">The sequence shown here is derived from an EMBL/GenBank/DDBJ whole genome shotgun (WGS) entry which is preliminary data.</text>
</comment>
<keyword evidence="1" id="KW-0472">Membrane</keyword>
<keyword evidence="1" id="KW-0812">Transmembrane</keyword>
<dbReference type="Gene3D" id="3.40.50.1110">
    <property type="entry name" value="SGNH hydrolase"/>
    <property type="match status" value="1"/>
</dbReference>
<evidence type="ECO:0008006" key="4">
    <source>
        <dbReference type="Google" id="ProtNLM"/>
    </source>
</evidence>
<dbReference type="InterPro" id="IPR036514">
    <property type="entry name" value="SGNH_hydro_sf"/>
</dbReference>
<evidence type="ECO:0000313" key="2">
    <source>
        <dbReference type="EMBL" id="RXK16379.1"/>
    </source>
</evidence>
<dbReference type="EMBL" id="NXID01000009">
    <property type="protein sequence ID" value="RXK16379.1"/>
    <property type="molecule type" value="Genomic_DNA"/>
</dbReference>
<accession>A0AAX2AI30</accession>
<keyword evidence="3" id="KW-1185">Reference proteome</keyword>
<proteinExistence type="predicted"/>
<gene>
    <name evidence="2" type="ORF">CP985_03515</name>
</gene>
<organism evidence="2 3">
    <name type="scientific">Malaciobacter mytili LMG 24559</name>
    <dbReference type="NCBI Taxonomy" id="1032238"/>
    <lineage>
        <taxon>Bacteria</taxon>
        <taxon>Pseudomonadati</taxon>
        <taxon>Campylobacterota</taxon>
        <taxon>Epsilonproteobacteria</taxon>
        <taxon>Campylobacterales</taxon>
        <taxon>Arcobacteraceae</taxon>
        <taxon>Malaciobacter</taxon>
    </lineage>
</organism>
<reference evidence="2 3" key="1">
    <citation type="submission" date="2017-09" db="EMBL/GenBank/DDBJ databases">
        <title>Genomics of the genus Arcobacter.</title>
        <authorList>
            <person name="Perez-Cataluna A."/>
            <person name="Figueras M.J."/>
            <person name="Salas-Masso N."/>
        </authorList>
    </citation>
    <scope>NUCLEOTIDE SEQUENCE [LARGE SCALE GENOMIC DNA]</scope>
    <source>
        <strain evidence="2 3">CECT 7386</strain>
    </source>
</reference>
<keyword evidence="1" id="KW-1133">Transmembrane helix</keyword>
<feature type="transmembrane region" description="Helical" evidence="1">
    <location>
        <begin position="12"/>
        <end position="33"/>
    </location>
</feature>
<sequence length="354" mass="41205">MIKNVVKLIGINVFFLIIGLIFLEFSTRIYLMITNKMELSFLRNPPLIIMDKYRSIIEYSPTLGYVPIKNIHFKVDLQNWNSSILTINELGFRKGIEKSIDKNNPILIAGDSFVFGNQVNDDETWPAYLQKAGYNIYNLGVGGYGTAQSLLRLKTFIDEYNITPKLVILQTLVGFDFIRDTYDFYSGFPSTALYKNENNIIKYFCPSKNDLDIIGSKYSSVQTNKNIFITLSEYSHFIRLLFTKQIQGYQKRLDRTYKDALSKEEIIDFVLTEFSKMPYKKIFLLQYGGDENEIISEEKKYLLSKLKKLGIEYIDTYNATRINNKPIKELYFYHHTSKGNEVIANYILNTKLLD</sequence>
<dbReference type="GO" id="GO:0016788">
    <property type="term" value="F:hydrolase activity, acting on ester bonds"/>
    <property type="evidence" value="ECO:0007669"/>
    <property type="project" value="UniProtKB-ARBA"/>
</dbReference>
<dbReference type="KEGG" id="amyt:AMYT_2268"/>
<evidence type="ECO:0000256" key="1">
    <source>
        <dbReference type="SAM" id="Phobius"/>
    </source>
</evidence>
<protein>
    <recommendedName>
        <fullName evidence="4">SGNH/GDSL hydrolase family protein</fullName>
    </recommendedName>
</protein>
<evidence type="ECO:0000313" key="3">
    <source>
        <dbReference type="Proteomes" id="UP000290092"/>
    </source>
</evidence>